<evidence type="ECO:0000313" key="1">
    <source>
        <dbReference type="EMBL" id="MFC6761853.1"/>
    </source>
</evidence>
<sequence length="64" mass="6535">MTKFNKTSAGFSRRDALRVLGAGGAAGLFAPHLLGKPAFAQTPPAAPAGRIVVGLSQEPTCSIR</sequence>
<dbReference type="InterPro" id="IPR019546">
    <property type="entry name" value="TAT_signal_bac_arc"/>
</dbReference>
<dbReference type="EMBL" id="JBHSWG010000003">
    <property type="protein sequence ID" value="MFC6761853.1"/>
    <property type="molecule type" value="Genomic_DNA"/>
</dbReference>
<keyword evidence="2" id="KW-1185">Reference proteome</keyword>
<evidence type="ECO:0000313" key="2">
    <source>
        <dbReference type="Proteomes" id="UP001596353"/>
    </source>
</evidence>
<organism evidence="1 2">
    <name type="scientific">Sulfitobacter porphyrae</name>
    <dbReference type="NCBI Taxonomy" id="1246864"/>
    <lineage>
        <taxon>Bacteria</taxon>
        <taxon>Pseudomonadati</taxon>
        <taxon>Pseudomonadota</taxon>
        <taxon>Alphaproteobacteria</taxon>
        <taxon>Rhodobacterales</taxon>
        <taxon>Roseobacteraceae</taxon>
        <taxon>Sulfitobacter</taxon>
    </lineage>
</organism>
<dbReference type="InterPro" id="IPR006311">
    <property type="entry name" value="TAT_signal"/>
</dbReference>
<dbReference type="Proteomes" id="UP001596353">
    <property type="component" value="Unassembled WGS sequence"/>
</dbReference>
<dbReference type="PROSITE" id="PS51318">
    <property type="entry name" value="TAT"/>
    <property type="match status" value="1"/>
</dbReference>
<dbReference type="NCBIfam" id="TIGR01409">
    <property type="entry name" value="TAT_signal_seq"/>
    <property type="match status" value="1"/>
</dbReference>
<name>A0ABW2B8G5_9RHOB</name>
<proteinExistence type="predicted"/>
<comment type="caution">
    <text evidence="1">The sequence shown here is derived from an EMBL/GenBank/DDBJ whole genome shotgun (WGS) entry which is preliminary data.</text>
</comment>
<reference evidence="2" key="1">
    <citation type="journal article" date="2019" name="Int. J. Syst. Evol. Microbiol.">
        <title>The Global Catalogue of Microorganisms (GCM) 10K type strain sequencing project: providing services to taxonomists for standard genome sequencing and annotation.</title>
        <authorList>
            <consortium name="The Broad Institute Genomics Platform"/>
            <consortium name="The Broad Institute Genome Sequencing Center for Infectious Disease"/>
            <person name="Wu L."/>
            <person name="Ma J."/>
        </authorList>
    </citation>
    <scope>NUCLEOTIDE SEQUENCE [LARGE SCALE GENOMIC DNA]</scope>
    <source>
        <strain evidence="2">CCUG 66188</strain>
    </source>
</reference>
<gene>
    <name evidence="1" type="ORF">ACFQFQ_23975</name>
</gene>
<protein>
    <submittedName>
        <fullName evidence="1">Twin-arginine translocation signal domain-containing protein</fullName>
    </submittedName>
</protein>
<accession>A0ABW2B8G5</accession>